<evidence type="ECO:0000313" key="3">
    <source>
        <dbReference type="EMBL" id="PTQ90356.1"/>
    </source>
</evidence>
<dbReference type="InterPro" id="IPR051324">
    <property type="entry name" value="Stress/Tellurium_Resist"/>
</dbReference>
<comment type="caution">
    <text evidence="3">The sequence shown here is derived from an EMBL/GenBank/DDBJ whole genome shotgun (WGS) entry which is preliminary data.</text>
</comment>
<dbReference type="Proteomes" id="UP000244223">
    <property type="component" value="Unassembled WGS sequence"/>
</dbReference>
<evidence type="ECO:0000313" key="4">
    <source>
        <dbReference type="Proteomes" id="UP000244223"/>
    </source>
</evidence>
<sequence>MAINLKKGESINLSKREPNLRKIRVGLGWDKRAGGADFDLDVSVFVCKLNASREPKLLGDDYFIFYNNKQSPDGAVTHSGDNRTGDAAGDDESIMVDLGKINAQAQEISFVVTIHEAETRHQSFGQIQNAYIRLYDNDKVVADYDLDEMFSNETAVQFGSFFKLDNEWLFKAVGAGYRLTLGDFVEGYQ</sequence>
<keyword evidence="4" id="KW-1185">Reference proteome</keyword>
<dbReference type="Gene3D" id="2.60.60.30">
    <property type="entry name" value="sav2460 like domains"/>
    <property type="match status" value="1"/>
</dbReference>
<evidence type="ECO:0000256" key="1">
    <source>
        <dbReference type="ARBA" id="ARBA00022686"/>
    </source>
</evidence>
<proteinExistence type="predicted"/>
<keyword evidence="1" id="KW-0778">Tellurium resistance</keyword>
<dbReference type="InterPro" id="IPR003325">
    <property type="entry name" value="TerD"/>
</dbReference>
<reference evidence="3 4" key="1">
    <citation type="submission" date="2018-04" db="EMBL/GenBank/DDBJ databases">
        <title>Genomic Encyclopedia of Archaeal and Bacterial Type Strains, Phase II (KMG-II): from individual species to whole genera.</title>
        <authorList>
            <person name="Goeker M."/>
        </authorList>
    </citation>
    <scope>NUCLEOTIDE SEQUENCE [LARGE SCALE GENOMIC DNA]</scope>
    <source>
        <strain evidence="3 4">DSM 5822</strain>
    </source>
</reference>
<organism evidence="3 4">
    <name type="scientific">Agitococcus lubricus</name>
    <dbReference type="NCBI Taxonomy" id="1077255"/>
    <lineage>
        <taxon>Bacteria</taxon>
        <taxon>Pseudomonadati</taxon>
        <taxon>Pseudomonadota</taxon>
        <taxon>Gammaproteobacteria</taxon>
        <taxon>Moraxellales</taxon>
        <taxon>Moraxellaceae</taxon>
        <taxon>Agitococcus</taxon>
    </lineage>
</organism>
<dbReference type="OrthoDB" id="4123258at2"/>
<protein>
    <submittedName>
        <fullName evidence="3">Tellurium resistance protein TerD</fullName>
    </submittedName>
</protein>
<dbReference type="CDD" id="cd06974">
    <property type="entry name" value="TerD_like"/>
    <property type="match status" value="1"/>
</dbReference>
<dbReference type="GO" id="GO:0046690">
    <property type="term" value="P:response to tellurium ion"/>
    <property type="evidence" value="ECO:0007669"/>
    <property type="project" value="UniProtKB-KW"/>
</dbReference>
<dbReference type="EMBL" id="QAON01000003">
    <property type="protein sequence ID" value="PTQ90356.1"/>
    <property type="molecule type" value="Genomic_DNA"/>
</dbReference>
<dbReference type="PANTHER" id="PTHR32097">
    <property type="entry name" value="CAMP-BINDING PROTEIN 1-RELATED"/>
    <property type="match status" value="1"/>
</dbReference>
<name>A0A2T5J1P3_9GAMM</name>
<gene>
    <name evidence="3" type="ORF">C8N29_103109</name>
</gene>
<dbReference type="PANTHER" id="PTHR32097:SF17">
    <property type="entry name" value="CAMP-BINDING PROTEIN 1-RELATED"/>
    <property type="match status" value="1"/>
</dbReference>
<dbReference type="Pfam" id="PF02342">
    <property type="entry name" value="TerD"/>
    <property type="match status" value="1"/>
</dbReference>
<evidence type="ECO:0000259" key="2">
    <source>
        <dbReference type="Pfam" id="PF02342"/>
    </source>
</evidence>
<feature type="domain" description="TerD" evidence="2">
    <location>
        <begin position="1"/>
        <end position="188"/>
    </location>
</feature>
<dbReference type="AlphaFoldDB" id="A0A2T5J1P3"/>
<accession>A0A2T5J1P3</accession>
<dbReference type="RefSeq" id="WP_107864801.1">
    <property type="nucleotide sequence ID" value="NZ_QAON01000003.1"/>
</dbReference>